<comment type="caution">
    <text evidence="1">The sequence shown here is derived from an EMBL/GenBank/DDBJ whole genome shotgun (WGS) entry which is preliminary data.</text>
</comment>
<evidence type="ECO:0000313" key="2">
    <source>
        <dbReference type="Proteomes" id="UP001152622"/>
    </source>
</evidence>
<accession>A0A9Q1EYM5</accession>
<keyword evidence="2" id="KW-1185">Reference proteome</keyword>
<evidence type="ECO:0000313" key="1">
    <source>
        <dbReference type="EMBL" id="KAJ8347618.1"/>
    </source>
</evidence>
<sequence length="95" mass="10653">MVNCTRVCFYDRVLPRVVCAGRAAVLPDRKLRRACLAPGHDRTPGHPGEVRARHWRFTRKAHKPPAALPSPAIERTARCRGARQLSIRLFSSTGQ</sequence>
<gene>
    <name evidence="1" type="ORF">SKAU_G00262070</name>
</gene>
<proteinExistence type="predicted"/>
<dbReference type="AlphaFoldDB" id="A0A9Q1EYM5"/>
<dbReference type="EMBL" id="JAINUF010000010">
    <property type="protein sequence ID" value="KAJ8347618.1"/>
    <property type="molecule type" value="Genomic_DNA"/>
</dbReference>
<name>A0A9Q1EYM5_SYNKA</name>
<reference evidence="1" key="1">
    <citation type="journal article" date="2023" name="Science">
        <title>Genome structures resolve the early diversification of teleost fishes.</title>
        <authorList>
            <person name="Parey E."/>
            <person name="Louis A."/>
            <person name="Montfort J."/>
            <person name="Bouchez O."/>
            <person name="Roques C."/>
            <person name="Iampietro C."/>
            <person name="Lluch J."/>
            <person name="Castinel A."/>
            <person name="Donnadieu C."/>
            <person name="Desvignes T."/>
            <person name="Floi Bucao C."/>
            <person name="Jouanno E."/>
            <person name="Wen M."/>
            <person name="Mejri S."/>
            <person name="Dirks R."/>
            <person name="Jansen H."/>
            <person name="Henkel C."/>
            <person name="Chen W.J."/>
            <person name="Zahm M."/>
            <person name="Cabau C."/>
            <person name="Klopp C."/>
            <person name="Thompson A.W."/>
            <person name="Robinson-Rechavi M."/>
            <person name="Braasch I."/>
            <person name="Lecointre G."/>
            <person name="Bobe J."/>
            <person name="Postlethwait J.H."/>
            <person name="Berthelot C."/>
            <person name="Roest Crollius H."/>
            <person name="Guiguen Y."/>
        </authorList>
    </citation>
    <scope>NUCLEOTIDE SEQUENCE</scope>
    <source>
        <strain evidence="1">WJC10195</strain>
    </source>
</reference>
<protein>
    <submittedName>
        <fullName evidence="1">Uncharacterized protein</fullName>
    </submittedName>
</protein>
<dbReference type="Proteomes" id="UP001152622">
    <property type="component" value="Chromosome 10"/>
</dbReference>
<organism evidence="1 2">
    <name type="scientific">Synaphobranchus kaupii</name>
    <name type="common">Kaup's arrowtooth eel</name>
    <dbReference type="NCBI Taxonomy" id="118154"/>
    <lineage>
        <taxon>Eukaryota</taxon>
        <taxon>Metazoa</taxon>
        <taxon>Chordata</taxon>
        <taxon>Craniata</taxon>
        <taxon>Vertebrata</taxon>
        <taxon>Euteleostomi</taxon>
        <taxon>Actinopterygii</taxon>
        <taxon>Neopterygii</taxon>
        <taxon>Teleostei</taxon>
        <taxon>Anguilliformes</taxon>
        <taxon>Synaphobranchidae</taxon>
        <taxon>Synaphobranchus</taxon>
    </lineage>
</organism>